<dbReference type="AlphaFoldDB" id="B4PJX9"/>
<accession>B4PJX9</accession>
<proteinExistence type="predicted"/>
<organism evidence="1 2">
    <name type="scientific">Drosophila yakuba</name>
    <name type="common">Fruit fly</name>
    <dbReference type="NCBI Taxonomy" id="7245"/>
    <lineage>
        <taxon>Eukaryota</taxon>
        <taxon>Metazoa</taxon>
        <taxon>Ecdysozoa</taxon>
        <taxon>Arthropoda</taxon>
        <taxon>Hexapoda</taxon>
        <taxon>Insecta</taxon>
        <taxon>Pterygota</taxon>
        <taxon>Neoptera</taxon>
        <taxon>Endopterygota</taxon>
        <taxon>Diptera</taxon>
        <taxon>Brachycera</taxon>
        <taxon>Muscomorpha</taxon>
        <taxon>Ephydroidea</taxon>
        <taxon>Drosophilidae</taxon>
        <taxon>Drosophila</taxon>
        <taxon>Sophophora</taxon>
    </lineage>
</organism>
<evidence type="ECO:0000313" key="2">
    <source>
        <dbReference type="Proteomes" id="UP000002282"/>
    </source>
</evidence>
<reference evidence="1 2" key="2">
    <citation type="journal article" date="2007" name="PLoS Biol.">
        <title>Principles of genome evolution in the Drosophila melanogaster species group.</title>
        <authorList>
            <person name="Ranz J.M."/>
            <person name="Maurin D."/>
            <person name="Chan Y.S."/>
            <person name="von Grotthuss M."/>
            <person name="Hillier L.W."/>
            <person name="Roote J."/>
            <person name="Ashburner M."/>
            <person name="Bergman C.M."/>
        </authorList>
    </citation>
    <scope>NUCLEOTIDE SEQUENCE [LARGE SCALE GENOMIC DNA]</scope>
    <source>
        <strain evidence="2">Tai18E2 / Tucson 14021-0261.01</strain>
    </source>
</reference>
<keyword evidence="2" id="KW-1185">Reference proteome</keyword>
<protein>
    <submittedName>
        <fullName evidence="1">Uncharacterized protein</fullName>
    </submittedName>
</protein>
<dbReference type="OMA" id="MEICIVP"/>
<sequence>MEDAQEDKRVQLLDLPTEVMQMVMGRLDLFRHKLLREAAEELKQISTAYILHHHKRYEAAHREGPSEMGSKRIMLQILRSTMTHFSDADGESDLAISLLHFHDRETVFYGEADQLGKFLAHFLFLKEQSSTKFSAERLKLTRLQYTMTVFSLLRQFRKFRIVGFGKTLWHWNVEVELANTFIGIIDEERASFHTVESQRRIYFISILAELLFHEKTNKNYGGQRGSEGTLYTYSVQPNSNAIRNPRMFIKFMVQGPQFLIDFLQDLISGKEDPHKPFHLPPGTDFSIRVETRCKRGPQFVYFGNLDFNMLGCSELSYSQRR</sequence>
<gene>
    <name evidence="1" type="primary">Dyak\GE19903</name>
    <name evidence="1" type="synonym">dyak_GLEANR_3758</name>
    <name evidence="1" type="synonym">GE19903</name>
    <name evidence="1" type="ORF">Dyak_GE19903</name>
</gene>
<dbReference type="PhylomeDB" id="B4PJX9"/>
<dbReference type="HOGENOM" id="CLU_070910_0_0_1"/>
<dbReference type="Proteomes" id="UP000002282">
    <property type="component" value="Chromosome 3L"/>
</dbReference>
<name>B4PJX9_DROYA</name>
<dbReference type="OrthoDB" id="7862537at2759"/>
<reference evidence="1 2" key="1">
    <citation type="journal article" date="2007" name="Nature">
        <title>Evolution of genes and genomes on the Drosophila phylogeny.</title>
        <authorList>
            <consortium name="Drosophila 12 Genomes Consortium"/>
            <person name="Clark A.G."/>
            <person name="Eisen M.B."/>
            <person name="Smith D.R."/>
            <person name="Bergman C.M."/>
            <person name="Oliver B."/>
            <person name="Markow T.A."/>
            <person name="Kaufman T.C."/>
            <person name="Kellis M."/>
            <person name="Gelbart W."/>
            <person name="Iyer V.N."/>
            <person name="Pollard D.A."/>
            <person name="Sackton T.B."/>
            <person name="Larracuente A.M."/>
            <person name="Singh N.D."/>
            <person name="Abad J.P."/>
            <person name="Abt D.N."/>
            <person name="Adryan B."/>
            <person name="Aguade M."/>
            <person name="Akashi H."/>
            <person name="Anderson W.W."/>
            <person name="Aquadro C.F."/>
            <person name="Ardell D.H."/>
            <person name="Arguello R."/>
            <person name="Artieri C.G."/>
            <person name="Barbash D.A."/>
            <person name="Barker D."/>
            <person name="Barsanti P."/>
            <person name="Batterham P."/>
            <person name="Batzoglou S."/>
            <person name="Begun D."/>
            <person name="Bhutkar A."/>
            <person name="Blanco E."/>
            <person name="Bosak S.A."/>
            <person name="Bradley R.K."/>
            <person name="Brand A.D."/>
            <person name="Brent M.R."/>
            <person name="Brooks A.N."/>
            <person name="Brown R.H."/>
            <person name="Butlin R.K."/>
            <person name="Caggese C."/>
            <person name="Calvi B.R."/>
            <person name="Bernardo de Carvalho A."/>
            <person name="Caspi A."/>
            <person name="Castrezana S."/>
            <person name="Celniker S.E."/>
            <person name="Chang J.L."/>
            <person name="Chapple C."/>
            <person name="Chatterji S."/>
            <person name="Chinwalla A."/>
            <person name="Civetta A."/>
            <person name="Clifton S.W."/>
            <person name="Comeron J.M."/>
            <person name="Costello J.C."/>
            <person name="Coyne J.A."/>
            <person name="Daub J."/>
            <person name="David R.G."/>
            <person name="Delcher A.L."/>
            <person name="Delehaunty K."/>
            <person name="Do C.B."/>
            <person name="Ebling H."/>
            <person name="Edwards K."/>
            <person name="Eickbush T."/>
            <person name="Evans J.D."/>
            <person name="Filipski A."/>
            <person name="Findeiss S."/>
            <person name="Freyhult E."/>
            <person name="Fulton L."/>
            <person name="Fulton R."/>
            <person name="Garcia A.C."/>
            <person name="Gardiner A."/>
            <person name="Garfield D.A."/>
            <person name="Garvin B.E."/>
            <person name="Gibson G."/>
            <person name="Gilbert D."/>
            <person name="Gnerre S."/>
            <person name="Godfrey J."/>
            <person name="Good R."/>
            <person name="Gotea V."/>
            <person name="Gravely B."/>
            <person name="Greenberg A.J."/>
            <person name="Griffiths-Jones S."/>
            <person name="Gross S."/>
            <person name="Guigo R."/>
            <person name="Gustafson E.A."/>
            <person name="Haerty W."/>
            <person name="Hahn M.W."/>
            <person name="Halligan D.L."/>
            <person name="Halpern A.L."/>
            <person name="Halter G.M."/>
            <person name="Han M.V."/>
            <person name="Heger A."/>
            <person name="Hillier L."/>
            <person name="Hinrichs A.S."/>
            <person name="Holmes I."/>
            <person name="Hoskins R.A."/>
            <person name="Hubisz M.J."/>
            <person name="Hultmark D."/>
            <person name="Huntley M.A."/>
            <person name="Jaffe D.B."/>
            <person name="Jagadeeshan S."/>
            <person name="Jeck W.R."/>
            <person name="Johnson J."/>
            <person name="Jones C.D."/>
            <person name="Jordan W.C."/>
            <person name="Karpen G.H."/>
            <person name="Kataoka E."/>
            <person name="Keightley P.D."/>
            <person name="Kheradpour P."/>
            <person name="Kirkness E.F."/>
            <person name="Koerich L.B."/>
            <person name="Kristiansen K."/>
            <person name="Kudrna D."/>
            <person name="Kulathinal R.J."/>
            <person name="Kumar S."/>
            <person name="Kwok R."/>
            <person name="Lander E."/>
            <person name="Langley C.H."/>
            <person name="Lapoint R."/>
            <person name="Lazzaro B.P."/>
            <person name="Lee S.J."/>
            <person name="Levesque L."/>
            <person name="Li R."/>
            <person name="Lin C.F."/>
            <person name="Lin M.F."/>
            <person name="Lindblad-Toh K."/>
            <person name="Llopart A."/>
            <person name="Long M."/>
            <person name="Low L."/>
            <person name="Lozovsky E."/>
            <person name="Lu J."/>
            <person name="Luo M."/>
            <person name="Machado C.A."/>
            <person name="Makalowski W."/>
            <person name="Marzo M."/>
            <person name="Matsuda M."/>
            <person name="Matzkin L."/>
            <person name="McAllister B."/>
            <person name="McBride C.S."/>
            <person name="McKernan B."/>
            <person name="McKernan K."/>
            <person name="Mendez-Lago M."/>
            <person name="Minx P."/>
            <person name="Mollenhauer M.U."/>
            <person name="Montooth K."/>
            <person name="Mount S.M."/>
            <person name="Mu X."/>
            <person name="Myers E."/>
            <person name="Negre B."/>
            <person name="Newfeld S."/>
            <person name="Nielsen R."/>
            <person name="Noor M.A."/>
            <person name="O'Grady P."/>
            <person name="Pachter L."/>
            <person name="Papaceit M."/>
            <person name="Parisi M.J."/>
            <person name="Parisi M."/>
            <person name="Parts L."/>
            <person name="Pedersen J.S."/>
            <person name="Pesole G."/>
            <person name="Phillippy A.M."/>
            <person name="Ponting C.P."/>
            <person name="Pop M."/>
            <person name="Porcelli D."/>
            <person name="Powell J.R."/>
            <person name="Prohaska S."/>
            <person name="Pruitt K."/>
            <person name="Puig M."/>
            <person name="Quesneville H."/>
            <person name="Ram K.R."/>
            <person name="Rand D."/>
            <person name="Rasmussen M.D."/>
            <person name="Reed L.K."/>
            <person name="Reenan R."/>
            <person name="Reily A."/>
            <person name="Remington K.A."/>
            <person name="Rieger T.T."/>
            <person name="Ritchie M.G."/>
            <person name="Robin C."/>
            <person name="Rogers Y.H."/>
            <person name="Rohde C."/>
            <person name="Rozas J."/>
            <person name="Rubenfield M.J."/>
            <person name="Ruiz A."/>
            <person name="Russo S."/>
            <person name="Salzberg S.L."/>
            <person name="Sanchez-Gracia A."/>
            <person name="Saranga D.J."/>
            <person name="Sato H."/>
            <person name="Schaeffer S.W."/>
            <person name="Schatz M.C."/>
            <person name="Schlenke T."/>
            <person name="Schwartz R."/>
            <person name="Segarra C."/>
            <person name="Singh R.S."/>
            <person name="Sirot L."/>
            <person name="Sirota M."/>
            <person name="Sisneros N.B."/>
            <person name="Smith C.D."/>
            <person name="Smith T.F."/>
            <person name="Spieth J."/>
            <person name="Stage D.E."/>
            <person name="Stark A."/>
            <person name="Stephan W."/>
            <person name="Strausberg R.L."/>
            <person name="Strempel S."/>
            <person name="Sturgill D."/>
            <person name="Sutton G."/>
            <person name="Sutton G.G."/>
            <person name="Tao W."/>
            <person name="Teichmann S."/>
            <person name="Tobari Y.N."/>
            <person name="Tomimura Y."/>
            <person name="Tsolas J.M."/>
            <person name="Valente V.L."/>
            <person name="Venter E."/>
            <person name="Venter J.C."/>
            <person name="Vicario S."/>
            <person name="Vieira F.G."/>
            <person name="Vilella A.J."/>
            <person name="Villasante A."/>
            <person name="Walenz B."/>
            <person name="Wang J."/>
            <person name="Wasserman M."/>
            <person name="Watts T."/>
            <person name="Wilson D."/>
            <person name="Wilson R.K."/>
            <person name="Wing R.A."/>
            <person name="Wolfner M.F."/>
            <person name="Wong A."/>
            <person name="Wong G.K."/>
            <person name="Wu C.I."/>
            <person name="Wu G."/>
            <person name="Yamamoto D."/>
            <person name="Yang H.P."/>
            <person name="Yang S.P."/>
            <person name="Yorke J.A."/>
            <person name="Yoshida K."/>
            <person name="Zdobnov E."/>
            <person name="Zhang P."/>
            <person name="Zhang Y."/>
            <person name="Zimin A.V."/>
            <person name="Baldwin J."/>
            <person name="Abdouelleil A."/>
            <person name="Abdulkadir J."/>
            <person name="Abebe A."/>
            <person name="Abera B."/>
            <person name="Abreu J."/>
            <person name="Acer S.C."/>
            <person name="Aftuck L."/>
            <person name="Alexander A."/>
            <person name="An P."/>
            <person name="Anderson E."/>
            <person name="Anderson S."/>
            <person name="Arachi H."/>
            <person name="Azer M."/>
            <person name="Bachantsang P."/>
            <person name="Barry A."/>
            <person name="Bayul T."/>
            <person name="Berlin A."/>
            <person name="Bessette D."/>
            <person name="Bloom T."/>
            <person name="Blye J."/>
            <person name="Boguslavskiy L."/>
            <person name="Bonnet C."/>
            <person name="Boukhgalter B."/>
            <person name="Bourzgui I."/>
            <person name="Brown A."/>
            <person name="Cahill P."/>
            <person name="Channer S."/>
            <person name="Cheshatsang Y."/>
            <person name="Chuda L."/>
            <person name="Citroen M."/>
            <person name="Collymore A."/>
            <person name="Cooke P."/>
            <person name="Costello M."/>
            <person name="D'Aco K."/>
            <person name="Daza R."/>
            <person name="De Haan G."/>
            <person name="DeGray S."/>
            <person name="DeMaso C."/>
            <person name="Dhargay N."/>
            <person name="Dooley K."/>
            <person name="Dooley E."/>
            <person name="Doricent M."/>
            <person name="Dorje P."/>
            <person name="Dorjee K."/>
            <person name="Dupes A."/>
            <person name="Elong R."/>
            <person name="Falk J."/>
            <person name="Farina A."/>
            <person name="Faro S."/>
            <person name="Ferguson D."/>
            <person name="Fisher S."/>
            <person name="Foley C.D."/>
            <person name="Franke A."/>
            <person name="Friedrich D."/>
            <person name="Gadbois L."/>
            <person name="Gearin G."/>
            <person name="Gearin C.R."/>
            <person name="Giannoukos G."/>
            <person name="Goode T."/>
            <person name="Graham J."/>
            <person name="Grandbois E."/>
            <person name="Grewal S."/>
            <person name="Gyaltsen K."/>
            <person name="Hafez N."/>
            <person name="Hagos B."/>
            <person name="Hall J."/>
            <person name="Henson C."/>
            <person name="Hollinger A."/>
            <person name="Honan T."/>
            <person name="Huard M.D."/>
            <person name="Hughes L."/>
            <person name="Hurhula B."/>
            <person name="Husby M.E."/>
            <person name="Kamat A."/>
            <person name="Kanga B."/>
            <person name="Kashin S."/>
            <person name="Khazanovich D."/>
            <person name="Kisner P."/>
            <person name="Lance K."/>
            <person name="Lara M."/>
            <person name="Lee W."/>
            <person name="Lennon N."/>
            <person name="Letendre F."/>
            <person name="LeVine R."/>
            <person name="Lipovsky A."/>
            <person name="Liu X."/>
            <person name="Liu J."/>
            <person name="Liu S."/>
            <person name="Lokyitsang T."/>
            <person name="Lokyitsang Y."/>
            <person name="Lubonja R."/>
            <person name="Lui A."/>
            <person name="MacDonald P."/>
            <person name="Magnisalis V."/>
            <person name="Maru K."/>
            <person name="Matthews C."/>
            <person name="McCusker W."/>
            <person name="McDonough S."/>
            <person name="Mehta T."/>
            <person name="Meldrim J."/>
            <person name="Meneus L."/>
            <person name="Mihai O."/>
            <person name="Mihalev A."/>
            <person name="Mihova T."/>
            <person name="Mittelman R."/>
            <person name="Mlenga V."/>
            <person name="Montmayeur A."/>
            <person name="Mulrain L."/>
            <person name="Navidi A."/>
            <person name="Naylor J."/>
            <person name="Negash T."/>
            <person name="Nguyen T."/>
            <person name="Nguyen N."/>
            <person name="Nicol R."/>
            <person name="Norbu C."/>
            <person name="Norbu N."/>
            <person name="Novod N."/>
            <person name="O'Neill B."/>
            <person name="Osman S."/>
            <person name="Markiewicz E."/>
            <person name="Oyono O.L."/>
            <person name="Patti C."/>
            <person name="Phunkhang P."/>
            <person name="Pierre F."/>
            <person name="Priest M."/>
            <person name="Raghuraman S."/>
            <person name="Rege F."/>
            <person name="Reyes R."/>
            <person name="Rise C."/>
            <person name="Rogov P."/>
            <person name="Ross K."/>
            <person name="Ryan E."/>
            <person name="Settipalli S."/>
            <person name="Shea T."/>
            <person name="Sherpa N."/>
            <person name="Shi L."/>
            <person name="Shih D."/>
            <person name="Sparrow T."/>
            <person name="Spaulding J."/>
            <person name="Stalker J."/>
            <person name="Stange-Thomann N."/>
            <person name="Stavropoulos S."/>
            <person name="Stone C."/>
            <person name="Strader C."/>
            <person name="Tesfaye S."/>
            <person name="Thomson T."/>
            <person name="Thoulutsang Y."/>
            <person name="Thoulutsang D."/>
            <person name="Topham K."/>
            <person name="Topping I."/>
            <person name="Tsamla T."/>
            <person name="Vassiliev H."/>
            <person name="Vo A."/>
            <person name="Wangchuk T."/>
            <person name="Wangdi T."/>
            <person name="Weiand M."/>
            <person name="Wilkinson J."/>
            <person name="Wilson A."/>
            <person name="Yadav S."/>
            <person name="Young G."/>
            <person name="Yu Q."/>
            <person name="Zembek L."/>
            <person name="Zhong D."/>
            <person name="Zimmer A."/>
            <person name="Zwirko Z."/>
            <person name="Jaffe D.B."/>
            <person name="Alvarez P."/>
            <person name="Brockman W."/>
            <person name="Butler J."/>
            <person name="Chin C."/>
            <person name="Gnerre S."/>
            <person name="Grabherr M."/>
            <person name="Kleber M."/>
            <person name="Mauceli E."/>
            <person name="MacCallum I."/>
        </authorList>
    </citation>
    <scope>NUCLEOTIDE SEQUENCE [LARGE SCALE GENOMIC DNA]</scope>
    <source>
        <strain evidence="2">Tai18E2 / Tucson 14021-0261.01</strain>
    </source>
</reference>
<dbReference type="KEGG" id="dya:Dyak_GE19903"/>
<dbReference type="EMBL" id="CM000159">
    <property type="protein sequence ID" value="EDW94748.1"/>
    <property type="molecule type" value="Genomic_DNA"/>
</dbReference>
<evidence type="ECO:0000313" key="1">
    <source>
        <dbReference type="EMBL" id="EDW94748.1"/>
    </source>
</evidence>